<feature type="region of interest" description="Disordered" evidence="1">
    <location>
        <begin position="112"/>
        <end position="170"/>
    </location>
</feature>
<feature type="compositionally biased region" description="Basic and acidic residues" evidence="1">
    <location>
        <begin position="137"/>
        <end position="148"/>
    </location>
</feature>
<accession>A0AAE0TZ02</accession>
<comment type="caution">
    <text evidence="2">The sequence shown here is derived from an EMBL/GenBank/DDBJ whole genome shotgun (WGS) entry which is preliminary data.</text>
</comment>
<sequence>DPRYVTKAMPSQYWAGRYTGLRDKFQNELLESDNMNIIMEAHSARSSARKHNLPNSVEPISSTNVINNPSTSAYAVTGIMPTARLVNYEPAYQHQKGADNIATRPIRRIPQSATSSAILETPASKYKSDGRALSPPYRHDQFDHKPLPKEPSYAEEALSKRELPLPPSPSIVRERYDRYSLDSENNHSPVHHPLGGRASGDRGIDQGRTVMVRQVVAADAAQLMDDEVRDRRVFVQLESFCATTKARKSLHAWQQDYARRVNNEKLLPPGGTMVD</sequence>
<reference evidence="2" key="1">
    <citation type="journal article" date="2023" name="Mol. Phylogenet. Evol.">
        <title>Genome-scale phylogeny and comparative genomics of the fungal order Sordariales.</title>
        <authorList>
            <person name="Hensen N."/>
            <person name="Bonometti L."/>
            <person name="Westerberg I."/>
            <person name="Brannstrom I.O."/>
            <person name="Guillou S."/>
            <person name="Cros-Aarteil S."/>
            <person name="Calhoun S."/>
            <person name="Haridas S."/>
            <person name="Kuo A."/>
            <person name="Mondo S."/>
            <person name="Pangilinan J."/>
            <person name="Riley R."/>
            <person name="LaButti K."/>
            <person name="Andreopoulos B."/>
            <person name="Lipzen A."/>
            <person name="Chen C."/>
            <person name="Yan M."/>
            <person name="Daum C."/>
            <person name="Ng V."/>
            <person name="Clum A."/>
            <person name="Steindorff A."/>
            <person name="Ohm R.A."/>
            <person name="Martin F."/>
            <person name="Silar P."/>
            <person name="Natvig D.O."/>
            <person name="Lalanne C."/>
            <person name="Gautier V."/>
            <person name="Ament-Velasquez S.L."/>
            <person name="Kruys A."/>
            <person name="Hutchinson M.I."/>
            <person name="Powell A.J."/>
            <person name="Barry K."/>
            <person name="Miller A.N."/>
            <person name="Grigoriev I.V."/>
            <person name="Debuchy R."/>
            <person name="Gladieux P."/>
            <person name="Hiltunen Thoren M."/>
            <person name="Johannesson H."/>
        </authorList>
    </citation>
    <scope>NUCLEOTIDE SEQUENCE</scope>
    <source>
        <strain evidence="2">CBS 958.72</strain>
    </source>
</reference>
<evidence type="ECO:0000256" key="1">
    <source>
        <dbReference type="SAM" id="MobiDB-lite"/>
    </source>
</evidence>
<proteinExistence type="predicted"/>
<feature type="non-terminal residue" evidence="2">
    <location>
        <position position="1"/>
    </location>
</feature>
<keyword evidence="3" id="KW-1185">Reference proteome</keyword>
<evidence type="ECO:0000313" key="2">
    <source>
        <dbReference type="EMBL" id="KAK3384682.1"/>
    </source>
</evidence>
<dbReference type="EMBL" id="JAULSN010000001">
    <property type="protein sequence ID" value="KAK3384682.1"/>
    <property type="molecule type" value="Genomic_DNA"/>
</dbReference>
<reference evidence="2" key="2">
    <citation type="submission" date="2023-06" db="EMBL/GenBank/DDBJ databases">
        <authorList>
            <consortium name="Lawrence Berkeley National Laboratory"/>
            <person name="Haridas S."/>
            <person name="Hensen N."/>
            <person name="Bonometti L."/>
            <person name="Westerberg I."/>
            <person name="Brannstrom I.O."/>
            <person name="Guillou S."/>
            <person name="Cros-Aarteil S."/>
            <person name="Calhoun S."/>
            <person name="Kuo A."/>
            <person name="Mondo S."/>
            <person name="Pangilinan J."/>
            <person name="Riley R."/>
            <person name="Labutti K."/>
            <person name="Andreopoulos B."/>
            <person name="Lipzen A."/>
            <person name="Chen C."/>
            <person name="Yanf M."/>
            <person name="Daum C."/>
            <person name="Ng V."/>
            <person name="Clum A."/>
            <person name="Steindorff A."/>
            <person name="Ohm R."/>
            <person name="Martin F."/>
            <person name="Silar P."/>
            <person name="Natvig D."/>
            <person name="Lalanne C."/>
            <person name="Gautier V."/>
            <person name="Ament-Velasquez S.L."/>
            <person name="Kruys A."/>
            <person name="Hutchinson M.I."/>
            <person name="Powell A.J."/>
            <person name="Barry K."/>
            <person name="Miller A.N."/>
            <person name="Grigoriev I.V."/>
            <person name="Debuchy R."/>
            <person name="Gladieux P."/>
            <person name="Thoren M.H."/>
            <person name="Johannesson H."/>
        </authorList>
    </citation>
    <scope>NUCLEOTIDE SEQUENCE</scope>
    <source>
        <strain evidence="2">CBS 958.72</strain>
    </source>
</reference>
<feature type="non-terminal residue" evidence="2">
    <location>
        <position position="275"/>
    </location>
</feature>
<dbReference type="AlphaFoldDB" id="A0AAE0TZ02"/>
<dbReference type="Proteomes" id="UP001287356">
    <property type="component" value="Unassembled WGS sequence"/>
</dbReference>
<protein>
    <submittedName>
        <fullName evidence="2">Uncharacterized protein</fullName>
    </submittedName>
</protein>
<feature type="region of interest" description="Disordered" evidence="1">
    <location>
        <begin position="182"/>
        <end position="202"/>
    </location>
</feature>
<evidence type="ECO:0000313" key="3">
    <source>
        <dbReference type="Proteomes" id="UP001287356"/>
    </source>
</evidence>
<organism evidence="2 3">
    <name type="scientific">Lasiosphaeria ovina</name>
    <dbReference type="NCBI Taxonomy" id="92902"/>
    <lineage>
        <taxon>Eukaryota</taxon>
        <taxon>Fungi</taxon>
        <taxon>Dikarya</taxon>
        <taxon>Ascomycota</taxon>
        <taxon>Pezizomycotina</taxon>
        <taxon>Sordariomycetes</taxon>
        <taxon>Sordariomycetidae</taxon>
        <taxon>Sordariales</taxon>
        <taxon>Lasiosphaeriaceae</taxon>
        <taxon>Lasiosphaeria</taxon>
    </lineage>
</organism>
<gene>
    <name evidence="2" type="ORF">B0T24DRAFT_508205</name>
</gene>
<name>A0AAE0TZ02_9PEZI</name>